<reference evidence="2" key="2">
    <citation type="journal article" date="2021" name="Genome Biol. Evol.">
        <title>Developing a high-quality reference genome for a parasitic bivalve with doubly uniparental inheritance (Bivalvia: Unionida).</title>
        <authorList>
            <person name="Smith C.H."/>
        </authorList>
    </citation>
    <scope>NUCLEOTIDE SEQUENCE</scope>
    <source>
        <strain evidence="2">CHS0354</strain>
        <tissue evidence="2">Mantle</tissue>
    </source>
</reference>
<evidence type="ECO:0000313" key="3">
    <source>
        <dbReference type="Proteomes" id="UP001195483"/>
    </source>
</evidence>
<name>A0AAE0TBD2_9BIVA</name>
<dbReference type="Proteomes" id="UP001195483">
    <property type="component" value="Unassembled WGS sequence"/>
</dbReference>
<keyword evidence="3" id="KW-1185">Reference proteome</keyword>
<gene>
    <name evidence="2" type="ORF">CHS0354_027348</name>
</gene>
<reference evidence="2" key="3">
    <citation type="submission" date="2023-05" db="EMBL/GenBank/DDBJ databases">
        <authorList>
            <person name="Smith C.H."/>
        </authorList>
    </citation>
    <scope>NUCLEOTIDE SEQUENCE</scope>
    <source>
        <strain evidence="2">CHS0354</strain>
        <tissue evidence="2">Mantle</tissue>
    </source>
</reference>
<comment type="caution">
    <text evidence="2">The sequence shown here is derived from an EMBL/GenBank/DDBJ whole genome shotgun (WGS) entry which is preliminary data.</text>
</comment>
<feature type="compositionally biased region" description="Polar residues" evidence="1">
    <location>
        <begin position="8"/>
        <end position="25"/>
    </location>
</feature>
<evidence type="ECO:0000256" key="1">
    <source>
        <dbReference type="SAM" id="MobiDB-lite"/>
    </source>
</evidence>
<feature type="compositionally biased region" description="Basic and acidic residues" evidence="1">
    <location>
        <begin position="45"/>
        <end position="55"/>
    </location>
</feature>
<accession>A0AAE0TBD2</accession>
<feature type="compositionally biased region" description="Basic and acidic residues" evidence="1">
    <location>
        <begin position="65"/>
        <end position="89"/>
    </location>
</feature>
<proteinExistence type="predicted"/>
<sequence length="109" mass="12844">GGYKEKTTNYSPIQADNKNNHSSNHWKLEPNPKRRKNKKTSKTATEQRKQPEKTRTGRYRYQRRSTTEEKHSIESPIPTEREMRNEKLQTNKKPPITYQPAKPKCLPPA</sequence>
<evidence type="ECO:0000313" key="2">
    <source>
        <dbReference type="EMBL" id="KAK3606638.1"/>
    </source>
</evidence>
<dbReference type="EMBL" id="JAEAOA010001651">
    <property type="protein sequence ID" value="KAK3606638.1"/>
    <property type="molecule type" value="Genomic_DNA"/>
</dbReference>
<reference evidence="2" key="1">
    <citation type="journal article" date="2021" name="Genome Biol. Evol.">
        <title>A High-Quality Reference Genome for a Parasitic Bivalve with Doubly Uniparental Inheritance (Bivalvia: Unionida).</title>
        <authorList>
            <person name="Smith C.H."/>
        </authorList>
    </citation>
    <scope>NUCLEOTIDE SEQUENCE</scope>
    <source>
        <strain evidence="2">CHS0354</strain>
    </source>
</reference>
<organism evidence="2 3">
    <name type="scientific">Potamilus streckersoni</name>
    <dbReference type="NCBI Taxonomy" id="2493646"/>
    <lineage>
        <taxon>Eukaryota</taxon>
        <taxon>Metazoa</taxon>
        <taxon>Spiralia</taxon>
        <taxon>Lophotrochozoa</taxon>
        <taxon>Mollusca</taxon>
        <taxon>Bivalvia</taxon>
        <taxon>Autobranchia</taxon>
        <taxon>Heteroconchia</taxon>
        <taxon>Palaeoheterodonta</taxon>
        <taxon>Unionida</taxon>
        <taxon>Unionoidea</taxon>
        <taxon>Unionidae</taxon>
        <taxon>Ambleminae</taxon>
        <taxon>Lampsilini</taxon>
        <taxon>Potamilus</taxon>
    </lineage>
</organism>
<feature type="non-terminal residue" evidence="2">
    <location>
        <position position="1"/>
    </location>
</feature>
<dbReference type="AlphaFoldDB" id="A0AAE0TBD2"/>
<feature type="region of interest" description="Disordered" evidence="1">
    <location>
        <begin position="1"/>
        <end position="109"/>
    </location>
</feature>
<protein>
    <submittedName>
        <fullName evidence="2">Uncharacterized protein</fullName>
    </submittedName>
</protein>